<dbReference type="EMBL" id="BAAFJT010000203">
    <property type="protein sequence ID" value="GAB0207321.1"/>
    <property type="molecule type" value="Genomic_DNA"/>
</dbReference>
<comment type="caution">
    <text evidence="4">The sequence shown here is derived from an EMBL/GenBank/DDBJ whole genome shotgun (WGS) entry which is preliminary data.</text>
</comment>
<keyword evidence="5" id="KW-1185">Reference proteome</keyword>
<proteinExistence type="predicted"/>
<dbReference type="InterPro" id="IPR043502">
    <property type="entry name" value="DNA/RNA_pol_sf"/>
</dbReference>
<dbReference type="Pfam" id="PF00078">
    <property type="entry name" value="RVT_1"/>
    <property type="match status" value="1"/>
</dbReference>
<dbReference type="Proteomes" id="UP001623348">
    <property type="component" value="Unassembled WGS sequence"/>
</dbReference>
<sequence length="518" mass="59124">MGDLVTQDMEKAEVLNDFFASVFTGKCLSHTAQVAEGRDWENEGPPTVGEDQVREYLRNLNVHKSMGLDELHPRVLRELADEVARPLSIIFEKSWQSGEVPANWKRGNITPTFKKGKKEDPGNYRPVSLTSMPGKIMEQILLETMLRHMENEEVIGDSHHGFTKGKLCLTNLVTFYDGVTALVDKGKATDIICLDLCKAFDTVPHDILVSKLGRHGFDGWTTRWVRNWLDGRTQRVVVDGSMSKWRTVTRGIPQGSVLGLALFNTFVGDMDSGMECTLSKFADDTKLCGGVDTLEGRDAIQRDLDRLERLGREWIERSPEEKDLGVLIDEKLNMSRQCALAAQKANRVLGCIKRGVTSRSREVILPLYSPLVRPHLEYCIQLWGPQYRRDMELLERVQRRATKLIGGMEHLSYEDRLRELGLFSLEKRRLRGDLIVAFQYLKGAYRKDGEGLFMRECSDRTRGNGFKLKEGRFRLDVRKKFFTVRVVRHWNRVPREVVAAPSLEVFKARLDEALGNLV</sequence>
<dbReference type="SUPFAM" id="SSF56672">
    <property type="entry name" value="DNA/RNA polymerases"/>
    <property type="match status" value="1"/>
</dbReference>
<dbReference type="PANTHER" id="PTHR33332">
    <property type="entry name" value="REVERSE TRANSCRIPTASE DOMAIN-CONTAINING PROTEIN"/>
    <property type="match status" value="1"/>
</dbReference>
<evidence type="ECO:0000313" key="4">
    <source>
        <dbReference type="EMBL" id="GAB0207321.1"/>
    </source>
</evidence>
<dbReference type="InterPro" id="IPR000477">
    <property type="entry name" value="RT_dom"/>
</dbReference>
<evidence type="ECO:0000256" key="1">
    <source>
        <dbReference type="SAM" id="MobiDB-lite"/>
    </source>
</evidence>
<gene>
    <name evidence="3" type="ORF">GRJ2_003125200</name>
    <name evidence="4" type="ORF">GRJ2_003197700</name>
</gene>
<dbReference type="AlphaFoldDB" id="A0ABC9YBT9"/>
<evidence type="ECO:0000313" key="5">
    <source>
        <dbReference type="Proteomes" id="UP001623348"/>
    </source>
</evidence>
<dbReference type="CDD" id="cd01650">
    <property type="entry name" value="RT_nLTR_like"/>
    <property type="match status" value="1"/>
</dbReference>
<dbReference type="PROSITE" id="PS50878">
    <property type="entry name" value="RT_POL"/>
    <property type="match status" value="1"/>
</dbReference>
<evidence type="ECO:0000259" key="2">
    <source>
        <dbReference type="PROSITE" id="PS50878"/>
    </source>
</evidence>
<evidence type="ECO:0000313" key="3">
    <source>
        <dbReference type="EMBL" id="GAB0206596.1"/>
    </source>
</evidence>
<feature type="region of interest" description="Disordered" evidence="1">
    <location>
        <begin position="106"/>
        <end position="127"/>
    </location>
</feature>
<accession>A0ABC9YBT9</accession>
<reference evidence="4 5" key="1">
    <citation type="submission" date="2024-06" db="EMBL/GenBank/DDBJ databases">
        <title>The draft genome of Grus japonensis, version 3.</title>
        <authorList>
            <person name="Nabeshima K."/>
            <person name="Suzuki S."/>
            <person name="Onuma M."/>
        </authorList>
    </citation>
    <scope>NUCLEOTIDE SEQUENCE [LARGE SCALE GENOMIC DNA]</scope>
    <source>
        <strain evidence="4 5">451A</strain>
    </source>
</reference>
<protein>
    <submittedName>
        <fullName evidence="4">Mitochondrial enolase superfamily member 1</fullName>
    </submittedName>
</protein>
<dbReference type="EMBL" id="BAAFJT010000100">
    <property type="protein sequence ID" value="GAB0206596.1"/>
    <property type="molecule type" value="Genomic_DNA"/>
</dbReference>
<organism evidence="4 5">
    <name type="scientific">Grus japonensis</name>
    <name type="common">Japanese crane</name>
    <name type="synonym">Red-crowned crane</name>
    <dbReference type="NCBI Taxonomy" id="30415"/>
    <lineage>
        <taxon>Eukaryota</taxon>
        <taxon>Metazoa</taxon>
        <taxon>Chordata</taxon>
        <taxon>Craniata</taxon>
        <taxon>Vertebrata</taxon>
        <taxon>Euteleostomi</taxon>
        <taxon>Archelosauria</taxon>
        <taxon>Archosauria</taxon>
        <taxon>Dinosauria</taxon>
        <taxon>Saurischia</taxon>
        <taxon>Theropoda</taxon>
        <taxon>Coelurosauria</taxon>
        <taxon>Aves</taxon>
        <taxon>Neognathae</taxon>
        <taxon>Neoaves</taxon>
        <taxon>Gruiformes</taxon>
        <taxon>Gruidae</taxon>
        <taxon>Grus</taxon>
    </lineage>
</organism>
<name>A0ABC9YBT9_GRUJA</name>
<feature type="domain" description="Reverse transcriptase" evidence="2">
    <location>
        <begin position="93"/>
        <end position="353"/>
    </location>
</feature>